<feature type="region of interest" description="Disordered" evidence="1">
    <location>
        <begin position="60"/>
        <end position="85"/>
    </location>
</feature>
<gene>
    <name evidence="2" type="ORF">TSUD_299970</name>
</gene>
<feature type="region of interest" description="Disordered" evidence="1">
    <location>
        <begin position="161"/>
        <end position="187"/>
    </location>
</feature>
<evidence type="ECO:0000313" key="2">
    <source>
        <dbReference type="EMBL" id="GAU46606.1"/>
    </source>
</evidence>
<keyword evidence="3" id="KW-1185">Reference proteome</keyword>
<dbReference type="EMBL" id="DF974231">
    <property type="protein sequence ID" value="GAU46606.1"/>
    <property type="molecule type" value="Genomic_DNA"/>
</dbReference>
<feature type="region of interest" description="Disordered" evidence="1">
    <location>
        <begin position="1"/>
        <end position="29"/>
    </location>
</feature>
<reference evidence="3" key="1">
    <citation type="journal article" date="2017" name="Front. Plant Sci.">
        <title>Climate Clever Clovers: New Paradigm to Reduce the Environmental Footprint of Ruminants by Breeding Low Methanogenic Forages Utilizing Haplotype Variation.</title>
        <authorList>
            <person name="Kaur P."/>
            <person name="Appels R."/>
            <person name="Bayer P.E."/>
            <person name="Keeble-Gagnere G."/>
            <person name="Wang J."/>
            <person name="Hirakawa H."/>
            <person name="Shirasawa K."/>
            <person name="Vercoe P."/>
            <person name="Stefanova K."/>
            <person name="Durmic Z."/>
            <person name="Nichols P."/>
            <person name="Revell C."/>
            <person name="Isobe S.N."/>
            <person name="Edwards D."/>
            <person name="Erskine W."/>
        </authorList>
    </citation>
    <scope>NUCLEOTIDE SEQUENCE [LARGE SCALE GENOMIC DNA]</scope>
    <source>
        <strain evidence="3">cv. Daliak</strain>
    </source>
</reference>
<name>A0A2Z6NSJ9_TRISU</name>
<evidence type="ECO:0000313" key="3">
    <source>
        <dbReference type="Proteomes" id="UP000242715"/>
    </source>
</evidence>
<dbReference type="Gene3D" id="6.10.140.1790">
    <property type="match status" value="1"/>
</dbReference>
<organism evidence="2 3">
    <name type="scientific">Trifolium subterraneum</name>
    <name type="common">Subterranean clover</name>
    <dbReference type="NCBI Taxonomy" id="3900"/>
    <lineage>
        <taxon>Eukaryota</taxon>
        <taxon>Viridiplantae</taxon>
        <taxon>Streptophyta</taxon>
        <taxon>Embryophyta</taxon>
        <taxon>Tracheophyta</taxon>
        <taxon>Spermatophyta</taxon>
        <taxon>Magnoliopsida</taxon>
        <taxon>eudicotyledons</taxon>
        <taxon>Gunneridae</taxon>
        <taxon>Pentapetalae</taxon>
        <taxon>rosids</taxon>
        <taxon>fabids</taxon>
        <taxon>Fabales</taxon>
        <taxon>Fabaceae</taxon>
        <taxon>Papilionoideae</taxon>
        <taxon>50 kb inversion clade</taxon>
        <taxon>NPAAA clade</taxon>
        <taxon>Hologalegina</taxon>
        <taxon>IRL clade</taxon>
        <taxon>Trifolieae</taxon>
        <taxon>Trifolium</taxon>
    </lineage>
</organism>
<accession>A0A2Z6NSJ9</accession>
<sequence length="187" mass="20215">MTAKFDWTSASEPHKMSGATSTASSSSQKLSKFGAKSGFVIPKNKLLGSLVPILRGAKKDGVTGVINEESPKQIERKSKWGPDLTQDASVKRAKVLALQIRVDQISKQLESENPEVGDSQNSPLVDENLDESKSGSQTNSKKSEMLELEKREAIGEILILDPSYKPPPGFKPLLKEDSLPLPVSIGS</sequence>
<dbReference type="InterPro" id="IPR047086">
    <property type="entry name" value="SF1-HH_sf"/>
</dbReference>
<protein>
    <submittedName>
        <fullName evidence="2">Uncharacterized protein</fullName>
    </submittedName>
</protein>
<proteinExistence type="predicted"/>
<dbReference type="OrthoDB" id="6777263at2759"/>
<dbReference type="AlphaFoldDB" id="A0A2Z6NSJ9"/>
<dbReference type="Proteomes" id="UP000242715">
    <property type="component" value="Unassembled WGS sequence"/>
</dbReference>
<feature type="compositionally biased region" description="Low complexity" evidence="1">
    <location>
        <begin position="17"/>
        <end position="27"/>
    </location>
</feature>
<feature type="region of interest" description="Disordered" evidence="1">
    <location>
        <begin position="107"/>
        <end position="147"/>
    </location>
</feature>
<evidence type="ECO:0000256" key="1">
    <source>
        <dbReference type="SAM" id="MobiDB-lite"/>
    </source>
</evidence>
<feature type="compositionally biased region" description="Basic and acidic residues" evidence="1">
    <location>
        <begin position="69"/>
        <end position="80"/>
    </location>
</feature>